<protein>
    <recommendedName>
        <fullName evidence="3">Secreted protein</fullName>
    </recommendedName>
</protein>
<evidence type="ECO:0008006" key="3">
    <source>
        <dbReference type="Google" id="ProtNLM"/>
    </source>
</evidence>
<sequence>MVFLPLLTRMGVLRGIWQNGGAVVTELRAMFMHFLWRQRWPRGEPLATIWVLYAIRPAAVECAAATSIESGSYLRPPAHSLISSEFRIKMNIYLIFDILTSPKKTNKKAIRSNRIRMTSYF</sequence>
<name>A0ABT9TYY9_PAEHA</name>
<reference evidence="1 2" key="1">
    <citation type="submission" date="2023-07" db="EMBL/GenBank/DDBJ databases">
        <title>Sorghum-associated microbial communities from plants grown in Nebraska, USA.</title>
        <authorList>
            <person name="Schachtman D."/>
        </authorList>
    </citation>
    <scope>NUCLEOTIDE SEQUENCE [LARGE SCALE GENOMIC DNA]</scope>
    <source>
        <strain evidence="1 2">CC482</strain>
    </source>
</reference>
<keyword evidence="2" id="KW-1185">Reference proteome</keyword>
<evidence type="ECO:0000313" key="2">
    <source>
        <dbReference type="Proteomes" id="UP001229346"/>
    </source>
</evidence>
<dbReference type="EMBL" id="JAUSSU010000003">
    <property type="protein sequence ID" value="MDQ0112566.1"/>
    <property type="molecule type" value="Genomic_DNA"/>
</dbReference>
<dbReference type="Proteomes" id="UP001229346">
    <property type="component" value="Unassembled WGS sequence"/>
</dbReference>
<evidence type="ECO:0000313" key="1">
    <source>
        <dbReference type="EMBL" id="MDQ0112566.1"/>
    </source>
</evidence>
<organism evidence="1 2">
    <name type="scientific">Paenibacillus harenae</name>
    <dbReference type="NCBI Taxonomy" id="306543"/>
    <lineage>
        <taxon>Bacteria</taxon>
        <taxon>Bacillati</taxon>
        <taxon>Bacillota</taxon>
        <taxon>Bacilli</taxon>
        <taxon>Bacillales</taxon>
        <taxon>Paenibacillaceae</taxon>
        <taxon>Paenibacillus</taxon>
    </lineage>
</organism>
<gene>
    <name evidence="1" type="ORF">J2T15_002001</name>
</gene>
<comment type="caution">
    <text evidence="1">The sequence shown here is derived from an EMBL/GenBank/DDBJ whole genome shotgun (WGS) entry which is preliminary data.</text>
</comment>
<proteinExistence type="predicted"/>
<accession>A0ABT9TYY9</accession>